<evidence type="ECO:0000256" key="1">
    <source>
        <dbReference type="SAM" id="Coils"/>
    </source>
</evidence>
<keyword evidence="3" id="KW-0472">Membrane</keyword>
<reference evidence="4" key="1">
    <citation type="journal article" date="2020" name="Stud. Mycol.">
        <title>101 Dothideomycetes genomes: a test case for predicting lifestyles and emergence of pathogens.</title>
        <authorList>
            <person name="Haridas S."/>
            <person name="Albert R."/>
            <person name="Binder M."/>
            <person name="Bloem J."/>
            <person name="Labutti K."/>
            <person name="Salamov A."/>
            <person name="Andreopoulos B."/>
            <person name="Baker S."/>
            <person name="Barry K."/>
            <person name="Bills G."/>
            <person name="Bluhm B."/>
            <person name="Cannon C."/>
            <person name="Castanera R."/>
            <person name="Culley D."/>
            <person name="Daum C."/>
            <person name="Ezra D."/>
            <person name="Gonzalez J."/>
            <person name="Henrissat B."/>
            <person name="Kuo A."/>
            <person name="Liang C."/>
            <person name="Lipzen A."/>
            <person name="Lutzoni F."/>
            <person name="Magnuson J."/>
            <person name="Mondo S."/>
            <person name="Nolan M."/>
            <person name="Ohm R."/>
            <person name="Pangilinan J."/>
            <person name="Park H.-J."/>
            <person name="Ramirez L."/>
            <person name="Alfaro M."/>
            <person name="Sun H."/>
            <person name="Tritt A."/>
            <person name="Yoshinaga Y."/>
            <person name="Zwiers L.-H."/>
            <person name="Turgeon B."/>
            <person name="Goodwin S."/>
            <person name="Spatafora J."/>
            <person name="Crous P."/>
            <person name="Grigoriev I."/>
        </authorList>
    </citation>
    <scope>NUCLEOTIDE SEQUENCE</scope>
    <source>
        <strain evidence="4">CBS 125425</strain>
    </source>
</reference>
<comment type="caution">
    <text evidence="4">The sequence shown here is derived from an EMBL/GenBank/DDBJ whole genome shotgun (WGS) entry which is preliminary data.</text>
</comment>
<evidence type="ECO:0000256" key="2">
    <source>
        <dbReference type="SAM" id="MobiDB-lite"/>
    </source>
</evidence>
<organism evidence="4 5">
    <name type="scientific">Polyplosphaeria fusca</name>
    <dbReference type="NCBI Taxonomy" id="682080"/>
    <lineage>
        <taxon>Eukaryota</taxon>
        <taxon>Fungi</taxon>
        <taxon>Dikarya</taxon>
        <taxon>Ascomycota</taxon>
        <taxon>Pezizomycotina</taxon>
        <taxon>Dothideomycetes</taxon>
        <taxon>Pleosporomycetidae</taxon>
        <taxon>Pleosporales</taxon>
        <taxon>Tetraplosphaeriaceae</taxon>
        <taxon>Polyplosphaeria</taxon>
    </lineage>
</organism>
<keyword evidence="3" id="KW-1133">Transmembrane helix</keyword>
<accession>A0A9P4QP99</accession>
<evidence type="ECO:0000256" key="3">
    <source>
        <dbReference type="SAM" id="Phobius"/>
    </source>
</evidence>
<keyword evidence="5" id="KW-1185">Reference proteome</keyword>
<name>A0A9P4QP99_9PLEO</name>
<feature type="compositionally biased region" description="Basic and acidic residues" evidence="2">
    <location>
        <begin position="79"/>
        <end position="90"/>
    </location>
</feature>
<feature type="compositionally biased region" description="Basic residues" evidence="2">
    <location>
        <begin position="34"/>
        <end position="57"/>
    </location>
</feature>
<dbReference type="AlphaFoldDB" id="A0A9P4QP99"/>
<evidence type="ECO:0000313" key="4">
    <source>
        <dbReference type="EMBL" id="KAF2730164.1"/>
    </source>
</evidence>
<evidence type="ECO:0000313" key="5">
    <source>
        <dbReference type="Proteomes" id="UP000799444"/>
    </source>
</evidence>
<feature type="transmembrane region" description="Helical" evidence="3">
    <location>
        <begin position="264"/>
        <end position="282"/>
    </location>
</feature>
<proteinExistence type="predicted"/>
<keyword evidence="1" id="KW-0175">Coiled coil</keyword>
<dbReference type="OrthoDB" id="5419542at2759"/>
<gene>
    <name evidence="4" type="ORF">EJ04DRAFT_515424</name>
</gene>
<keyword evidence="3" id="KW-0812">Transmembrane</keyword>
<dbReference type="EMBL" id="ML996224">
    <property type="protein sequence ID" value="KAF2730164.1"/>
    <property type="molecule type" value="Genomic_DNA"/>
</dbReference>
<feature type="coiled-coil region" evidence="1">
    <location>
        <begin position="209"/>
        <end position="247"/>
    </location>
</feature>
<dbReference type="Proteomes" id="UP000799444">
    <property type="component" value="Unassembled WGS sequence"/>
</dbReference>
<protein>
    <submittedName>
        <fullName evidence="4">Uncharacterized protein</fullName>
    </submittedName>
</protein>
<feature type="region of interest" description="Disordered" evidence="2">
    <location>
        <begin position="1"/>
        <end position="103"/>
    </location>
</feature>
<sequence>MEYNHHPQPFRANLFQPPSPPRASTDPAREPKKSHLHSLHHNHHRSHRHHHSRHAKNKVQSAVQLHPPTSFGDLLKPASKSEKNTPDQSRRQSTVKGPGHDVDGELLAAASAPKPVRPENVARERAIMKARENDLRSSLQKLSEHSLKTSRRLDDTYYSILEKVSVLRQMIGNLQELSSLTKELHANFQTDTRDLAEDVQGTFEGFRGFEKQQEQVDTLERRIKAGREKADALSKRLNEARTRVEERAKVEAEREARTTQRLRIFWGILGTVLGLVVIAILFQQLRPLHLNKPKHKLDFSSREQIWEAPIPEAAKEALLETSPTCTLKMDTPISRPVADLEDDKRLRIFDEL</sequence>